<accession>Q5H2M6</accession>
<dbReference type="HOGENOM" id="CLU_2290563_0_0_6"/>
<name>Q5H2M6_XANOR</name>
<protein>
    <submittedName>
        <fullName evidence="2">Uncharacterized protein</fullName>
    </submittedName>
</protein>
<organism evidence="2 3">
    <name type="scientific">Xanthomonas oryzae pv. oryzae (strain KACC10331 / KXO85)</name>
    <dbReference type="NCBI Taxonomy" id="291331"/>
    <lineage>
        <taxon>Bacteria</taxon>
        <taxon>Pseudomonadati</taxon>
        <taxon>Pseudomonadota</taxon>
        <taxon>Gammaproteobacteria</taxon>
        <taxon>Lysobacterales</taxon>
        <taxon>Lysobacteraceae</taxon>
        <taxon>Xanthomonas</taxon>
    </lineage>
</organism>
<dbReference type="KEGG" id="xoo:XOO1541"/>
<evidence type="ECO:0000313" key="2">
    <source>
        <dbReference type="EMBL" id="AAW74795.1"/>
    </source>
</evidence>
<reference evidence="2 3" key="1">
    <citation type="journal article" date="2005" name="Nucleic Acids Res.">
        <title>The genome sequence of Xanthomonas oryzae pathovar oryzae KACC10331, the bacterial blight pathogen of rice.</title>
        <authorList>
            <person name="Lee B.M."/>
            <person name="Park Y.J."/>
            <person name="Park D.S."/>
            <person name="Kang H.W."/>
            <person name="Kim J.G."/>
            <person name="Song E.S."/>
            <person name="Park I.C."/>
            <person name="Yoon U.H."/>
            <person name="Hahn J.H."/>
            <person name="Koo B.S."/>
            <person name="Lee G.B."/>
            <person name="Kim H."/>
            <person name="Park H.S."/>
            <person name="Yoon K.O."/>
            <person name="Kim J.H."/>
            <person name="Jung C.H."/>
            <person name="Koh N.H."/>
            <person name="Seo J.S."/>
            <person name="Go S.J."/>
        </authorList>
    </citation>
    <scope>NUCLEOTIDE SEQUENCE [LARGE SCALE GENOMIC DNA]</scope>
    <source>
        <strain evidence="3">KACC10331 / KXO85</strain>
    </source>
</reference>
<feature type="region of interest" description="Disordered" evidence="1">
    <location>
        <begin position="31"/>
        <end position="115"/>
    </location>
</feature>
<sequence>MVAFDQKCKGEGADLDAVSACGLALKQRFGFPDATCPEESPLAETDAAALPPASPTVETQPGEAENGQAQTGQAHGDQAQTGEAQNAAAGTGAPATAPAQDAAQADPPSATHPEG</sequence>
<dbReference type="AlphaFoldDB" id="Q5H2M6"/>
<keyword evidence="3" id="KW-1185">Reference proteome</keyword>
<proteinExistence type="predicted"/>
<feature type="compositionally biased region" description="Low complexity" evidence="1">
    <location>
        <begin position="79"/>
        <end position="115"/>
    </location>
</feature>
<evidence type="ECO:0000313" key="3">
    <source>
        <dbReference type="Proteomes" id="UP000006735"/>
    </source>
</evidence>
<gene>
    <name evidence="2" type="ordered locus">XOO1541</name>
</gene>
<dbReference type="STRING" id="291331.XOO1541"/>
<evidence type="ECO:0000256" key="1">
    <source>
        <dbReference type="SAM" id="MobiDB-lite"/>
    </source>
</evidence>
<dbReference type="EMBL" id="AE013598">
    <property type="protein sequence ID" value="AAW74795.1"/>
    <property type="molecule type" value="Genomic_DNA"/>
</dbReference>
<dbReference type="Proteomes" id="UP000006735">
    <property type="component" value="Chromosome"/>
</dbReference>